<evidence type="ECO:0000313" key="9">
    <source>
        <dbReference type="Proteomes" id="UP000078200"/>
    </source>
</evidence>
<evidence type="ECO:0008006" key="10">
    <source>
        <dbReference type="Google" id="ProtNLM"/>
    </source>
</evidence>
<keyword evidence="3 7" id="KW-1133">Transmembrane helix</keyword>
<dbReference type="AlphaFoldDB" id="A0A1A9UXU8"/>
<evidence type="ECO:0000256" key="5">
    <source>
        <dbReference type="ARBA" id="ARBA00023329"/>
    </source>
</evidence>
<dbReference type="GO" id="GO:0031410">
    <property type="term" value="C:cytoplasmic vesicle"/>
    <property type="evidence" value="ECO:0007669"/>
    <property type="project" value="UniProtKB-KW"/>
</dbReference>
<evidence type="ECO:0000256" key="1">
    <source>
        <dbReference type="ARBA" id="ARBA00022692"/>
    </source>
</evidence>
<feature type="region of interest" description="Disordered" evidence="6">
    <location>
        <begin position="99"/>
        <end position="119"/>
    </location>
</feature>
<dbReference type="PANTHER" id="PTHR31792">
    <property type="entry name" value="VACUOLAR ATPASE ASSEMBLY INTEGRAL MEMBRANE PROTEIN VMA21"/>
    <property type="match status" value="1"/>
</dbReference>
<feature type="transmembrane region" description="Helical" evidence="7">
    <location>
        <begin position="68"/>
        <end position="92"/>
    </location>
</feature>
<dbReference type="InterPro" id="IPR019013">
    <property type="entry name" value="Vma21"/>
</dbReference>
<dbReference type="Proteomes" id="UP000078200">
    <property type="component" value="Unassembled WGS sequence"/>
</dbReference>
<keyword evidence="5" id="KW-0968">Cytoplasmic vesicle</keyword>
<dbReference type="Pfam" id="PF09446">
    <property type="entry name" value="VMA21"/>
    <property type="match status" value="1"/>
</dbReference>
<dbReference type="GO" id="GO:0005789">
    <property type="term" value="C:endoplasmic reticulum membrane"/>
    <property type="evidence" value="ECO:0007669"/>
    <property type="project" value="TreeGrafter"/>
</dbReference>
<organism evidence="8 9">
    <name type="scientific">Glossina austeni</name>
    <name type="common">Savannah tsetse fly</name>
    <dbReference type="NCBI Taxonomy" id="7395"/>
    <lineage>
        <taxon>Eukaryota</taxon>
        <taxon>Metazoa</taxon>
        <taxon>Ecdysozoa</taxon>
        <taxon>Arthropoda</taxon>
        <taxon>Hexapoda</taxon>
        <taxon>Insecta</taxon>
        <taxon>Pterygota</taxon>
        <taxon>Neoptera</taxon>
        <taxon>Endopterygota</taxon>
        <taxon>Diptera</taxon>
        <taxon>Brachycera</taxon>
        <taxon>Muscomorpha</taxon>
        <taxon>Hippoboscoidea</taxon>
        <taxon>Glossinidae</taxon>
        <taxon>Glossina</taxon>
    </lineage>
</organism>
<feature type="transmembrane region" description="Helical" evidence="7">
    <location>
        <begin position="34"/>
        <end position="56"/>
    </location>
</feature>
<dbReference type="GO" id="GO:0070072">
    <property type="term" value="P:vacuolar proton-transporting V-type ATPase complex assembly"/>
    <property type="evidence" value="ECO:0007669"/>
    <property type="project" value="InterPro"/>
</dbReference>
<evidence type="ECO:0000256" key="3">
    <source>
        <dbReference type="ARBA" id="ARBA00022989"/>
    </source>
</evidence>
<evidence type="ECO:0000256" key="7">
    <source>
        <dbReference type="SAM" id="Phobius"/>
    </source>
</evidence>
<keyword evidence="9" id="KW-1185">Reference proteome</keyword>
<dbReference type="PANTHER" id="PTHR31792:SF3">
    <property type="entry name" value="VACUOLAR ATPASE ASSEMBLY INTEGRAL MEMBRANE PROTEIN VMA21"/>
    <property type="match status" value="1"/>
</dbReference>
<keyword evidence="2" id="KW-0256">Endoplasmic reticulum</keyword>
<sequence length="119" mass="13615">MNETTGETDAVETLDNTDTSTTVPYDDNTDGPDAYLWLLVFSVLMFTFPFLTFYGLKSWLLESFKLTTFQVNCFSVLASVLVVNFIICFYVFKAFREVDPSSTSRSERISDDNKKDKIK</sequence>
<dbReference type="STRING" id="7395.A0A1A9UXU8"/>
<keyword evidence="1 7" id="KW-0812">Transmembrane</keyword>
<proteinExistence type="predicted"/>
<feature type="compositionally biased region" description="Polar residues" evidence="6">
    <location>
        <begin position="14"/>
        <end position="23"/>
    </location>
</feature>
<evidence type="ECO:0000256" key="4">
    <source>
        <dbReference type="ARBA" id="ARBA00023136"/>
    </source>
</evidence>
<name>A0A1A9UXU8_GLOAU</name>
<evidence type="ECO:0000256" key="6">
    <source>
        <dbReference type="SAM" id="MobiDB-lite"/>
    </source>
</evidence>
<evidence type="ECO:0000256" key="2">
    <source>
        <dbReference type="ARBA" id="ARBA00022824"/>
    </source>
</evidence>
<accession>A0A1A9UXU8</accession>
<keyword evidence="4 7" id="KW-0472">Membrane</keyword>
<feature type="region of interest" description="Disordered" evidence="6">
    <location>
        <begin position="1"/>
        <end position="26"/>
    </location>
</feature>
<dbReference type="VEuPathDB" id="VectorBase:GAUT019272"/>
<dbReference type="EnsemblMetazoa" id="GAUT019272-RA">
    <property type="protein sequence ID" value="GAUT019272-PA"/>
    <property type="gene ID" value="GAUT019272"/>
</dbReference>
<evidence type="ECO:0000313" key="8">
    <source>
        <dbReference type="EnsemblMetazoa" id="GAUT019272-PA"/>
    </source>
</evidence>
<reference evidence="8" key="1">
    <citation type="submission" date="2020-05" db="UniProtKB">
        <authorList>
            <consortium name="EnsemblMetazoa"/>
        </authorList>
    </citation>
    <scope>IDENTIFICATION</scope>
    <source>
        <strain evidence="8">TTRI</strain>
    </source>
</reference>
<protein>
    <recommendedName>
        <fullName evidence="10">Vacuolar ATPase assembly integral membrane protein VMA21 homolog</fullName>
    </recommendedName>
</protein>